<dbReference type="InterPro" id="IPR000609">
    <property type="entry name" value="7TM_GPCR_serpentine_rcpt_Srg"/>
</dbReference>
<gene>
    <name evidence="7" type="ORF">HPBE_LOCUS16495</name>
</gene>
<dbReference type="PANTHER" id="PTHR31552">
    <property type="entry name" value="SERPENTINE RECEPTOR CLASS GAMMA"/>
    <property type="match status" value="1"/>
</dbReference>
<dbReference type="GO" id="GO:0016020">
    <property type="term" value="C:membrane"/>
    <property type="evidence" value="ECO:0007669"/>
    <property type="project" value="UniProtKB-SubCell"/>
</dbReference>
<keyword evidence="5 6" id="KW-0472">Membrane</keyword>
<keyword evidence="8" id="KW-1185">Reference proteome</keyword>
<keyword evidence="3 6" id="KW-0812">Transmembrane</keyword>
<dbReference type="Pfam" id="PF02118">
    <property type="entry name" value="Srg"/>
    <property type="match status" value="1"/>
</dbReference>
<dbReference type="GO" id="GO:0004888">
    <property type="term" value="F:transmembrane signaling receptor activity"/>
    <property type="evidence" value="ECO:0007669"/>
    <property type="project" value="InterPro"/>
</dbReference>
<evidence type="ECO:0000256" key="5">
    <source>
        <dbReference type="ARBA" id="ARBA00023136"/>
    </source>
</evidence>
<protein>
    <recommendedName>
        <fullName evidence="6">Serpentine receptor class gamma</fullName>
    </recommendedName>
</protein>
<feature type="transmembrane region" description="Helical" evidence="6">
    <location>
        <begin position="81"/>
        <end position="105"/>
    </location>
</feature>
<evidence type="ECO:0000256" key="2">
    <source>
        <dbReference type="ARBA" id="ARBA00005692"/>
    </source>
</evidence>
<name>A0A183G4N7_HELPZ</name>
<proteinExistence type="inferred from homology"/>
<feature type="transmembrane region" description="Helical" evidence="6">
    <location>
        <begin position="170"/>
        <end position="196"/>
    </location>
</feature>
<feature type="transmembrane region" description="Helical" evidence="6">
    <location>
        <begin position="37"/>
        <end position="61"/>
    </location>
</feature>
<accession>A0A183G4N7</accession>
<comment type="similarity">
    <text evidence="2 6">Belongs to the nematode receptor-like protein srg family.</text>
</comment>
<feature type="transmembrane region" description="Helical" evidence="6">
    <location>
        <begin position="125"/>
        <end position="143"/>
    </location>
</feature>
<reference evidence="7 8" key="1">
    <citation type="submission" date="2018-11" db="EMBL/GenBank/DDBJ databases">
        <authorList>
            <consortium name="Pathogen Informatics"/>
        </authorList>
    </citation>
    <scope>NUCLEOTIDE SEQUENCE [LARGE SCALE GENOMIC DNA]</scope>
</reference>
<evidence type="ECO:0000256" key="6">
    <source>
        <dbReference type="RuleBase" id="RU280813"/>
    </source>
</evidence>
<accession>A0A3P7ZXA3</accession>
<feature type="transmembrane region" description="Helical" evidence="6">
    <location>
        <begin position="208"/>
        <end position="234"/>
    </location>
</feature>
<dbReference type="PANTHER" id="PTHR31552:SF8">
    <property type="entry name" value="SERPENTINE RECEPTOR CLASS GAMMA"/>
    <property type="match status" value="1"/>
</dbReference>
<reference evidence="9" key="2">
    <citation type="submission" date="2019-09" db="UniProtKB">
        <authorList>
            <consortium name="WormBaseParasite"/>
        </authorList>
    </citation>
    <scope>IDENTIFICATION</scope>
</reference>
<sequence length="298" mass="34431">MWFLIQNVYGATSVTLYAIVTYLIIRERRHFAKSFLVLFVVFAIVNIHSYIAFYMSLRLPIFTPPTSPIAPLFEHFPVPSILPWFTFLCYYLPFCQNTTILLFIFNRFRAIAFPFAKETTVEIPLSLVAIFLLPLPLCYDMLLKETRYEFRQSFNGYVLVSKTAYERERLLYLVVFQCTVAVVGLAINAAGVVLLLRRSPSQNRRKETRLFFVSCICFIFQSVNALAMLCIYVLAWDSRAIVVTIFALPICNDLNSLSLPYYFVLINSRIKKAFLQLPLCRRLSPQRTLEDSSKPAAL</sequence>
<feature type="transmembrane region" description="Helical" evidence="6">
    <location>
        <begin position="6"/>
        <end position="25"/>
    </location>
</feature>
<dbReference type="OrthoDB" id="5852813at2759"/>
<dbReference type="WBParaSite" id="HPBE_0001649601-mRNA-1">
    <property type="protein sequence ID" value="HPBE_0001649601-mRNA-1"/>
    <property type="gene ID" value="HPBE_0001649601"/>
</dbReference>
<comment type="subcellular location">
    <subcellularLocation>
        <location evidence="1">Membrane</location>
        <topology evidence="1">Multi-pass membrane protein</topology>
    </subcellularLocation>
</comment>
<dbReference type="AlphaFoldDB" id="A0A183G4N7"/>
<dbReference type="EMBL" id="UZAH01029448">
    <property type="protein sequence ID" value="VDP06117.1"/>
    <property type="molecule type" value="Genomic_DNA"/>
</dbReference>
<evidence type="ECO:0000313" key="8">
    <source>
        <dbReference type="Proteomes" id="UP000050761"/>
    </source>
</evidence>
<feature type="transmembrane region" description="Helical" evidence="6">
    <location>
        <begin position="240"/>
        <end position="264"/>
    </location>
</feature>
<evidence type="ECO:0000313" key="7">
    <source>
        <dbReference type="EMBL" id="VDP06117.1"/>
    </source>
</evidence>
<keyword evidence="4 6" id="KW-1133">Transmembrane helix</keyword>
<dbReference type="Proteomes" id="UP000050761">
    <property type="component" value="Unassembled WGS sequence"/>
</dbReference>
<evidence type="ECO:0000256" key="3">
    <source>
        <dbReference type="ARBA" id="ARBA00022692"/>
    </source>
</evidence>
<organism evidence="8 9">
    <name type="scientific">Heligmosomoides polygyrus</name>
    <name type="common">Parasitic roundworm</name>
    <dbReference type="NCBI Taxonomy" id="6339"/>
    <lineage>
        <taxon>Eukaryota</taxon>
        <taxon>Metazoa</taxon>
        <taxon>Ecdysozoa</taxon>
        <taxon>Nematoda</taxon>
        <taxon>Chromadorea</taxon>
        <taxon>Rhabditida</taxon>
        <taxon>Rhabditina</taxon>
        <taxon>Rhabditomorpha</taxon>
        <taxon>Strongyloidea</taxon>
        <taxon>Heligmosomidae</taxon>
        <taxon>Heligmosomoides</taxon>
    </lineage>
</organism>
<evidence type="ECO:0000313" key="9">
    <source>
        <dbReference type="WBParaSite" id="HPBE_0001649601-mRNA-1"/>
    </source>
</evidence>
<evidence type="ECO:0000256" key="1">
    <source>
        <dbReference type="ARBA" id="ARBA00004141"/>
    </source>
</evidence>
<evidence type="ECO:0000256" key="4">
    <source>
        <dbReference type="ARBA" id="ARBA00022989"/>
    </source>
</evidence>
<dbReference type="GO" id="GO:0007606">
    <property type="term" value="P:sensory perception of chemical stimulus"/>
    <property type="evidence" value="ECO:0007669"/>
    <property type="project" value="UniProtKB-UniRule"/>
</dbReference>